<dbReference type="PANTHER" id="PTHR30587">
    <property type="entry name" value="FLAGELLAR BIOSYNTHETIC PROTEIN FLIP"/>
    <property type="match status" value="1"/>
</dbReference>
<feature type="transmembrane region" description="Helical" evidence="12">
    <location>
        <begin position="100"/>
        <end position="130"/>
    </location>
</feature>
<reference evidence="15 16" key="1">
    <citation type="submission" date="2019-02" db="EMBL/GenBank/DDBJ databases">
        <title>Genomic Encyclopedia of Archaeal and Bacterial Type Strains, Phase II (KMG-II): from individual species to whole genera.</title>
        <authorList>
            <person name="Goeker M."/>
        </authorList>
    </citation>
    <scope>NUCLEOTIDE SEQUENCE [LARGE SCALE GENOMIC DNA]</scope>
    <source>
        <strain evidence="15 16">DSM 18101</strain>
    </source>
</reference>
<dbReference type="NCBIfam" id="TIGR01103">
    <property type="entry name" value="fliP"/>
    <property type="match status" value="1"/>
</dbReference>
<accession>A0A4V2G448</accession>
<feature type="compositionally biased region" description="Basic and acidic residues" evidence="13">
    <location>
        <begin position="49"/>
        <end position="67"/>
    </location>
</feature>
<dbReference type="Pfam" id="PF00813">
    <property type="entry name" value="FliP"/>
    <property type="match status" value="1"/>
</dbReference>
<evidence type="ECO:0000256" key="11">
    <source>
        <dbReference type="ARBA" id="ARBA00023225"/>
    </source>
</evidence>
<evidence type="ECO:0000256" key="5">
    <source>
        <dbReference type="ARBA" id="ARBA00022692"/>
    </source>
</evidence>
<dbReference type="EMBL" id="SHKW01000001">
    <property type="protein sequence ID" value="RZU39576.1"/>
    <property type="molecule type" value="Genomic_DNA"/>
</dbReference>
<evidence type="ECO:0000256" key="14">
    <source>
        <dbReference type="SAM" id="SignalP"/>
    </source>
</evidence>
<dbReference type="InterPro" id="IPR005837">
    <property type="entry name" value="FliP"/>
</dbReference>
<dbReference type="RefSeq" id="WP_242617737.1">
    <property type="nucleotide sequence ID" value="NZ_SHKW01000001.1"/>
</dbReference>
<proteinExistence type="inferred from homology"/>
<keyword evidence="14" id="KW-0732">Signal</keyword>
<comment type="caution">
    <text evidence="15">The sequence shown here is derived from an EMBL/GenBank/DDBJ whole genome shotgun (WGS) entry which is preliminary data.</text>
</comment>
<comment type="subcellular location">
    <subcellularLocation>
        <location evidence="12">Cell membrane</location>
        <topology evidence="12">Multi-pass membrane protein</topology>
    </subcellularLocation>
    <subcellularLocation>
        <location evidence="12">Bacterial flagellum basal body</location>
    </subcellularLocation>
</comment>
<keyword evidence="11 12" id="KW-1006">Bacterial flagellum protein export</keyword>
<evidence type="ECO:0000256" key="9">
    <source>
        <dbReference type="ARBA" id="ARBA00023136"/>
    </source>
</evidence>
<feature type="transmembrane region" description="Helical" evidence="12">
    <location>
        <begin position="237"/>
        <end position="259"/>
    </location>
</feature>
<evidence type="ECO:0000256" key="2">
    <source>
        <dbReference type="ARBA" id="ARBA00021714"/>
    </source>
</evidence>
<keyword evidence="5 12" id="KW-0812">Transmembrane</keyword>
<feature type="chain" id="PRO_5020278101" description="Flagellar biosynthetic protein FliP" evidence="14">
    <location>
        <begin position="23"/>
        <end position="299"/>
    </location>
</feature>
<keyword evidence="15" id="KW-0966">Cell projection</keyword>
<dbReference type="PRINTS" id="PR01302">
    <property type="entry name" value="TYPE3IMPPROT"/>
</dbReference>
<gene>
    <name evidence="12" type="primary">fliP</name>
    <name evidence="15" type="ORF">BDD14_0962</name>
</gene>
<keyword evidence="8 12" id="KW-1133">Transmembrane helix</keyword>
<feature type="region of interest" description="Disordered" evidence="13">
    <location>
        <begin position="49"/>
        <end position="78"/>
    </location>
</feature>
<evidence type="ECO:0000256" key="1">
    <source>
        <dbReference type="ARBA" id="ARBA00006257"/>
    </source>
</evidence>
<dbReference type="GO" id="GO:0005886">
    <property type="term" value="C:plasma membrane"/>
    <property type="evidence" value="ECO:0007669"/>
    <property type="project" value="UniProtKB-SubCell"/>
</dbReference>
<evidence type="ECO:0000313" key="16">
    <source>
        <dbReference type="Proteomes" id="UP000292958"/>
    </source>
</evidence>
<dbReference type="PRINTS" id="PR00951">
    <property type="entry name" value="FLGBIOSNFLIP"/>
</dbReference>
<feature type="signal peptide" evidence="14">
    <location>
        <begin position="1"/>
        <end position="22"/>
    </location>
</feature>
<keyword evidence="10" id="KW-0975">Bacterial flagellum</keyword>
<keyword evidence="4 12" id="KW-1003">Cell membrane</keyword>
<evidence type="ECO:0000256" key="7">
    <source>
        <dbReference type="ARBA" id="ARBA00022927"/>
    </source>
</evidence>
<evidence type="ECO:0000256" key="6">
    <source>
        <dbReference type="ARBA" id="ARBA00022795"/>
    </source>
</evidence>
<evidence type="ECO:0000256" key="4">
    <source>
        <dbReference type="ARBA" id="ARBA00022475"/>
    </source>
</evidence>
<evidence type="ECO:0000256" key="3">
    <source>
        <dbReference type="ARBA" id="ARBA00022448"/>
    </source>
</evidence>
<dbReference type="AlphaFoldDB" id="A0A4V2G448"/>
<comment type="similarity">
    <text evidence="1 12">Belongs to the FliP/MopC/SpaP family.</text>
</comment>
<organism evidence="15 16">
    <name type="scientific">Edaphobacter modestus</name>
    <dbReference type="NCBI Taxonomy" id="388466"/>
    <lineage>
        <taxon>Bacteria</taxon>
        <taxon>Pseudomonadati</taxon>
        <taxon>Acidobacteriota</taxon>
        <taxon>Terriglobia</taxon>
        <taxon>Terriglobales</taxon>
        <taxon>Acidobacteriaceae</taxon>
        <taxon>Edaphobacter</taxon>
    </lineage>
</organism>
<evidence type="ECO:0000313" key="15">
    <source>
        <dbReference type="EMBL" id="RZU39576.1"/>
    </source>
</evidence>
<dbReference type="GO" id="GO:0009306">
    <property type="term" value="P:protein secretion"/>
    <property type="evidence" value="ECO:0007669"/>
    <property type="project" value="UniProtKB-UniRule"/>
</dbReference>
<dbReference type="InterPro" id="IPR005838">
    <property type="entry name" value="T3SS_IM_P"/>
</dbReference>
<feature type="transmembrane region" description="Helical" evidence="12">
    <location>
        <begin position="142"/>
        <end position="162"/>
    </location>
</feature>
<keyword evidence="6 12" id="KW-1005">Bacterial flagellum biogenesis</keyword>
<dbReference type="GO" id="GO:0009425">
    <property type="term" value="C:bacterial-type flagellum basal body"/>
    <property type="evidence" value="ECO:0007669"/>
    <property type="project" value="UniProtKB-SubCell"/>
</dbReference>
<comment type="function">
    <text evidence="12">Plays a role in the flagellum-specific transport system.</text>
</comment>
<dbReference type="GO" id="GO:0044781">
    <property type="term" value="P:bacterial-type flagellum organization"/>
    <property type="evidence" value="ECO:0007669"/>
    <property type="project" value="UniProtKB-UniRule"/>
</dbReference>
<dbReference type="PROSITE" id="PS01061">
    <property type="entry name" value="FLIP_2"/>
    <property type="match status" value="1"/>
</dbReference>
<evidence type="ECO:0000256" key="13">
    <source>
        <dbReference type="SAM" id="MobiDB-lite"/>
    </source>
</evidence>
<keyword evidence="16" id="KW-1185">Reference proteome</keyword>
<dbReference type="Proteomes" id="UP000292958">
    <property type="component" value="Unassembled WGS sequence"/>
</dbReference>
<evidence type="ECO:0000256" key="10">
    <source>
        <dbReference type="ARBA" id="ARBA00023143"/>
    </source>
</evidence>
<evidence type="ECO:0000256" key="8">
    <source>
        <dbReference type="ARBA" id="ARBA00022989"/>
    </source>
</evidence>
<keyword evidence="9 12" id="KW-0472">Membrane</keyword>
<name>A0A4V2G448_9BACT</name>
<protein>
    <recommendedName>
        <fullName evidence="2 12">Flagellar biosynthetic protein FliP</fullName>
    </recommendedName>
</protein>
<keyword evidence="15" id="KW-0282">Flagellum</keyword>
<keyword evidence="7 12" id="KW-0653">Protein transport</keyword>
<dbReference type="PANTHER" id="PTHR30587:SF0">
    <property type="entry name" value="FLAGELLAR BIOSYNTHETIC PROTEIN FLIP"/>
    <property type="match status" value="1"/>
</dbReference>
<feature type="transmembrane region" description="Helical" evidence="12">
    <location>
        <begin position="271"/>
        <end position="291"/>
    </location>
</feature>
<keyword evidence="3 12" id="KW-0813">Transport</keyword>
<evidence type="ECO:0000256" key="12">
    <source>
        <dbReference type="RuleBase" id="RU362069"/>
    </source>
</evidence>
<sequence>MRVRRAVVCLAALLGWCGPLLFGQTGTQVARNRTDSFWVKRQPVALRTAHEGNRKATGKTDPRKTASHEASTAKETAPAIHAKESIEDAMKINHSVPWSIVLGLTLLTLIPALLLSITPLVRLLVVFHFLRQALGTQTAPSNQVLMGLALMMTWFLMTPVLLQVEQQAVNPYRAGTISGEDALSRGIQPVKQYMLRYAREKDLAVFASAGMTARPQTKDDLPVQVVVPAYILSELKAGFQIGAVLFLPFLLVDLVVASITTSIGMMQLPPVVISTPLKILLFVMVDGWNLLADQLIKSF</sequence>
<keyword evidence="15" id="KW-0969">Cilium</keyword>